<accession>A0A750MMS3</accession>
<comment type="caution">
    <text evidence="2">The sequence shown here is derived from an EMBL/GenBank/DDBJ whole genome shotgun (WGS) entry which is preliminary data.</text>
</comment>
<dbReference type="EMBL" id="DAAVPY010000026">
    <property type="protein sequence ID" value="HAF6262345.1"/>
    <property type="molecule type" value="Genomic_DNA"/>
</dbReference>
<reference evidence="2" key="2">
    <citation type="submission" date="2020-02" db="EMBL/GenBank/DDBJ databases">
        <authorList>
            <consortium name="NCBI Pathogen Detection Project"/>
        </authorList>
    </citation>
    <scope>NUCLEOTIDE SEQUENCE</scope>
    <source>
        <strain evidence="2">MA.CK_93/00001031</strain>
    </source>
</reference>
<name>A0A750MMS3_SALER</name>
<feature type="compositionally biased region" description="Basic and acidic residues" evidence="1">
    <location>
        <begin position="152"/>
        <end position="168"/>
    </location>
</feature>
<feature type="compositionally biased region" description="Basic and acidic residues" evidence="1">
    <location>
        <begin position="127"/>
        <end position="137"/>
    </location>
</feature>
<sequence>MARIRTIKPEFWTDEKIVECSFEARLMFIGMLNFADDKGNLVRSPKRIKMQIFPADTIDCEPLIKELSGAGLISEYSVSGAGYIHINGFSKHQKINRPSATTIPTPEEVADNSRKPTPNYMDGSVSDDEKQSRDSHTRSGIGNEDSVSAHGELIDGRERKGREEERNKNTLSDFGSNRTADAKPASPEKPPAPENPEPEQSVVRGSGNLPGPEPEPDQEAERAGDSDPPDKPDDRDKPGGPDPVDQAFGDIFWKAGLCKVGKVKACSAFRTKYRVWKKSTHGSPPEFASMLASDIRQRLSAGVFGMDKLHPATYLNQERWNDEMPEKAPVQPGTVPQVRETSGSWCTPAGDGSSEVFVNFAALERSRRGYGDR</sequence>
<organism evidence="2">
    <name type="scientific">Salmonella enterica</name>
    <name type="common">Salmonella choleraesuis</name>
    <dbReference type="NCBI Taxonomy" id="28901"/>
    <lineage>
        <taxon>Bacteria</taxon>
        <taxon>Pseudomonadati</taxon>
        <taxon>Pseudomonadota</taxon>
        <taxon>Gammaproteobacteria</taxon>
        <taxon>Enterobacterales</taxon>
        <taxon>Enterobacteriaceae</taxon>
        <taxon>Salmonella</taxon>
    </lineage>
</organism>
<gene>
    <name evidence="2" type="ORF">G9F11_005055</name>
</gene>
<evidence type="ECO:0000256" key="1">
    <source>
        <dbReference type="SAM" id="MobiDB-lite"/>
    </source>
</evidence>
<dbReference type="AlphaFoldDB" id="A0A750MMS3"/>
<feature type="region of interest" description="Disordered" evidence="1">
    <location>
        <begin position="326"/>
        <end position="347"/>
    </location>
</feature>
<proteinExistence type="predicted"/>
<reference evidence="2" key="1">
    <citation type="journal article" date="2018" name="Genome Biol.">
        <title>SKESA: strategic k-mer extension for scrupulous assemblies.</title>
        <authorList>
            <person name="Souvorov A."/>
            <person name="Agarwala R."/>
            <person name="Lipman D.J."/>
        </authorList>
    </citation>
    <scope>NUCLEOTIDE SEQUENCE</scope>
    <source>
        <strain evidence="2">MA.CK_93/00001031</strain>
    </source>
</reference>
<feature type="region of interest" description="Disordered" evidence="1">
    <location>
        <begin position="95"/>
        <end position="247"/>
    </location>
</feature>
<feature type="compositionally biased region" description="Polar residues" evidence="1">
    <location>
        <begin position="170"/>
        <end position="179"/>
    </location>
</feature>
<protein>
    <submittedName>
        <fullName evidence="2">Uncharacterized protein</fullName>
    </submittedName>
</protein>
<feature type="compositionally biased region" description="Basic and acidic residues" evidence="1">
    <location>
        <begin position="219"/>
        <end position="239"/>
    </location>
</feature>
<evidence type="ECO:0000313" key="2">
    <source>
        <dbReference type="EMBL" id="HAF6262345.1"/>
    </source>
</evidence>